<protein>
    <submittedName>
        <fullName evidence="2">Alkylphosphonate utilization protein</fullName>
    </submittedName>
</protein>
<comment type="caution">
    <text evidence="2">The sequence shown here is derived from an EMBL/GenBank/DDBJ whole genome shotgun (WGS) entry which is preliminary data.</text>
</comment>
<dbReference type="PANTHER" id="PTHR30305:SF3">
    <property type="entry name" value="PROTEIN YJDM"/>
    <property type="match status" value="1"/>
</dbReference>
<dbReference type="NCBIfam" id="TIGR00686">
    <property type="entry name" value="phnA"/>
    <property type="match status" value="1"/>
</dbReference>
<name>A0A096E738_9BURK</name>
<dbReference type="EMBL" id="AWTP01000122">
    <property type="protein sequence ID" value="KGH08768.1"/>
    <property type="molecule type" value="Genomic_DNA"/>
</dbReference>
<evidence type="ECO:0000256" key="1">
    <source>
        <dbReference type="ARBA" id="ARBA00009248"/>
    </source>
</evidence>
<proteinExistence type="inferred from homology"/>
<accession>A0A0K6HR83</accession>
<comment type="similarity">
    <text evidence="1">Belongs to the YjdM family.</text>
</comment>
<accession>A0A096E738</accession>
<keyword evidence="3" id="KW-1185">Reference proteome</keyword>
<dbReference type="SUPFAM" id="SSF82057">
    <property type="entry name" value="Prokaryotic SH3-related domain"/>
    <property type="match status" value="1"/>
</dbReference>
<gene>
    <name evidence="2" type="ORF">P608_17835</name>
</gene>
<dbReference type="RefSeq" id="WP_034355880.1">
    <property type="nucleotide sequence ID" value="NZ_AWOS01000036.1"/>
</dbReference>
<dbReference type="OrthoDB" id="9810131at2"/>
<dbReference type="PANTHER" id="PTHR30305">
    <property type="entry name" value="PROTEIN YJDM-RELATED"/>
    <property type="match status" value="1"/>
</dbReference>
<dbReference type="InterPro" id="IPR013987">
    <property type="entry name" value="YjdM_N"/>
</dbReference>
<dbReference type="Proteomes" id="UP000029549">
    <property type="component" value="Unassembled WGS sequence"/>
</dbReference>
<dbReference type="InterPro" id="IPR004624">
    <property type="entry name" value="YjdM"/>
</dbReference>
<dbReference type="InterPro" id="IPR013988">
    <property type="entry name" value="YjdM_C"/>
</dbReference>
<dbReference type="Pfam" id="PF08274">
    <property type="entry name" value="Zn_Ribbon_YjdM"/>
    <property type="match status" value="1"/>
</dbReference>
<dbReference type="SUPFAM" id="SSF57783">
    <property type="entry name" value="Zinc beta-ribbon"/>
    <property type="match status" value="1"/>
</dbReference>
<dbReference type="Gene3D" id="2.20.25.10">
    <property type="match status" value="1"/>
</dbReference>
<sequence length="118" mass="12677">MSTTTFPSCPQCGLSNTYPDGDLLICPDCAHEWSAHAEAIADEDNGPRIIKDANGTPLADGDSVLLVKDLKVKGSSTVIKKGTKIKGIRLVYDNGDHDVDCKTDQGPFILKSEFLKKA</sequence>
<dbReference type="Pfam" id="PF03831">
    <property type="entry name" value="YjdM"/>
    <property type="match status" value="1"/>
</dbReference>
<organism evidence="2 3">
    <name type="scientific">Comamonas thiooxydans</name>
    <dbReference type="NCBI Taxonomy" id="363952"/>
    <lineage>
        <taxon>Bacteria</taxon>
        <taxon>Pseudomonadati</taxon>
        <taxon>Pseudomonadota</taxon>
        <taxon>Betaproteobacteria</taxon>
        <taxon>Burkholderiales</taxon>
        <taxon>Comamonadaceae</taxon>
        <taxon>Comamonas</taxon>
    </lineage>
</organism>
<evidence type="ECO:0000313" key="2">
    <source>
        <dbReference type="EMBL" id="KGH08768.1"/>
    </source>
</evidence>
<reference evidence="2 3" key="1">
    <citation type="submission" date="2013-09" db="EMBL/GenBank/DDBJ databases">
        <title>High correlation between genotypes and phenotypes of environmental bacteria Comamonas testosteroni strains.</title>
        <authorList>
            <person name="Liu L."/>
            <person name="Zhu W."/>
            <person name="Xia X."/>
            <person name="Xu B."/>
            <person name="Luo M."/>
            <person name="Wang G."/>
        </authorList>
    </citation>
    <scope>NUCLEOTIDE SEQUENCE [LARGE SCALE GENOMIC DNA]</scope>
    <source>
        <strain evidence="2 3">DF2</strain>
    </source>
</reference>
<evidence type="ECO:0000313" key="3">
    <source>
        <dbReference type="Proteomes" id="UP000029549"/>
    </source>
</evidence>
<dbReference type="Gene3D" id="2.30.30.40">
    <property type="entry name" value="SH3 Domains"/>
    <property type="match status" value="1"/>
</dbReference>
<dbReference type="AlphaFoldDB" id="A0A096E738"/>